<dbReference type="Proteomes" id="UP000231194">
    <property type="component" value="Unassembled WGS sequence"/>
</dbReference>
<protein>
    <recommendedName>
        <fullName evidence="1">Lantibiotic dehydratase N-terminal domain-containing protein</fullName>
    </recommendedName>
</protein>
<dbReference type="AlphaFoldDB" id="A0A2M8R0C6"/>
<dbReference type="OrthoDB" id="8428173at2"/>
<evidence type="ECO:0000313" key="2">
    <source>
        <dbReference type="EMBL" id="PJG51263.1"/>
    </source>
</evidence>
<reference evidence="2 3" key="1">
    <citation type="submission" date="2017-11" db="EMBL/GenBank/DDBJ databases">
        <title>Bradyrhizobium forestalis sp. nov., an efficient nitrogen-fixing bacterium isolated from nodules of forest legume species in the Amazon.</title>
        <authorList>
            <person name="Costa E.M."/>
            <person name="Guimaraes A."/>
            <person name="Carvalho T.S."/>
            <person name="Rodrigues T.L."/>
            <person name="Ribeiro P.R.A."/>
            <person name="Lebbe L."/>
            <person name="Willems A."/>
            <person name="Moreira F.M.S."/>
        </authorList>
    </citation>
    <scope>NUCLEOTIDE SEQUENCE [LARGE SCALE GENOMIC DNA]</scope>
    <source>
        <strain evidence="2 3">INPA54B</strain>
    </source>
</reference>
<comment type="caution">
    <text evidence="2">The sequence shown here is derived from an EMBL/GenBank/DDBJ whole genome shotgun (WGS) entry which is preliminary data.</text>
</comment>
<proteinExistence type="predicted"/>
<keyword evidence="3" id="KW-1185">Reference proteome</keyword>
<dbReference type="InterPro" id="IPR006827">
    <property type="entry name" value="Lant_deHydtase_N"/>
</dbReference>
<sequence length="871" mass="96936">MDGNPADAATAVDRRPLGPAILRIAGWPIECLEPLRASELCQRIDRWIGHEDEIRHSSRLLAAQLHELIPKIPDRRVRGLALSLKRALAGTLHPLPDRLIRVLLQDAGISAAVGPVFLALAADRERHAAERAAIEQAHAAEMQRSGTALDQIVGEAQFQRALCLASSSLYAQYRKARQVPPSRRGRQRLQSVLHRYLMRAIGRATPNGLWAGVALETVTHGAPALLDVRPAPPAIRASPVLSIFLRGLDHLNRRKPWMDLVSWRRNPTLRRIDDTQWEFGTFSAGYWVVGRIAHHAPLDILLNSFGTEDRPLLREIEQALCADVTGLTPDHVRTICENWITGGILWSTASLPPFFSDTWQALDATIERLPPSEQDAWLACRSALRAIADEIETRADSIEPDDLRHLLDAANNTVGAVLARYGAALRRDEDVLAADRKAPFRFSLPGKLVDRLAQTLRRYWAFDRFGLGEIETRIAISHFFDARDDACIPLSQLLSRGGETDPTQRAPSWQHRVLQRTACTFGAAAQAAFDRWEREIGPVAAQPVHRLRADDSADRAVTLPPGSALLLIGRPTADGDAPLRIGGLTPEPCFFHSRFAHLFDPDDPFRQWQAAELAQATARWPRIQFRDLAIRNHHNPNVTARPPSLLQLIDPLDTDSRFMSSARITFNHHGRPVLSSDGDPNLTIASARSAAYLGGLDRMASVLASVSFFLGRPPLMAPIPRLNCEIETWHHLPRLLLDDAVVSPQRWTPDASIGTALARARGAERLIEWRRFVRARGLPGLVYTFQAQHQTESLLATDSALAVDLLGQELQAHGPALRIQELWPLPDDFIVRDRDGRRYVTELAVPWHADDAFWQDYSSAVSEPAAELPVR</sequence>
<dbReference type="EMBL" id="PGVG01000040">
    <property type="protein sequence ID" value="PJG51263.1"/>
    <property type="molecule type" value="Genomic_DNA"/>
</dbReference>
<organism evidence="2 3">
    <name type="scientific">Bradyrhizobium forestalis</name>
    <dbReference type="NCBI Taxonomy" id="1419263"/>
    <lineage>
        <taxon>Bacteria</taxon>
        <taxon>Pseudomonadati</taxon>
        <taxon>Pseudomonadota</taxon>
        <taxon>Alphaproteobacteria</taxon>
        <taxon>Hyphomicrobiales</taxon>
        <taxon>Nitrobacteraceae</taxon>
        <taxon>Bradyrhizobium</taxon>
    </lineage>
</organism>
<accession>A0A2M8R0C6</accession>
<evidence type="ECO:0000259" key="1">
    <source>
        <dbReference type="Pfam" id="PF04738"/>
    </source>
</evidence>
<name>A0A2M8R0C6_9BRAD</name>
<gene>
    <name evidence="2" type="ORF">CVM73_32115</name>
</gene>
<dbReference type="Pfam" id="PF04738">
    <property type="entry name" value="Lant_dehydr_N"/>
    <property type="match status" value="1"/>
</dbReference>
<evidence type="ECO:0000313" key="3">
    <source>
        <dbReference type="Proteomes" id="UP000231194"/>
    </source>
</evidence>
<dbReference type="RefSeq" id="WP_100235760.1">
    <property type="nucleotide sequence ID" value="NZ_PGVG01000040.1"/>
</dbReference>
<feature type="domain" description="Lantibiotic dehydratase N-terminal" evidence="1">
    <location>
        <begin position="156"/>
        <end position="655"/>
    </location>
</feature>